<dbReference type="InterPro" id="IPR002104">
    <property type="entry name" value="Integrase_catalytic"/>
</dbReference>
<dbReference type="InterPro" id="IPR013762">
    <property type="entry name" value="Integrase-like_cat_sf"/>
</dbReference>
<feature type="domain" description="Tyr recombinase" evidence="2">
    <location>
        <begin position="58"/>
        <end position="224"/>
    </location>
</feature>
<dbReference type="EMBL" id="LM676425">
    <property type="protein sequence ID" value="CEP26769.1"/>
    <property type="molecule type" value="Genomic_DNA"/>
</dbReference>
<dbReference type="InterPro" id="IPR011010">
    <property type="entry name" value="DNA_brk_join_enz"/>
</dbReference>
<protein>
    <submittedName>
        <fullName evidence="3">Phage integrase</fullName>
    </submittedName>
</protein>
<dbReference type="AlphaFoldDB" id="A0A068VRA6"/>
<name>A0A068VRA6_PROFF</name>
<evidence type="ECO:0000259" key="2">
    <source>
        <dbReference type="PROSITE" id="PS51898"/>
    </source>
</evidence>
<evidence type="ECO:0000313" key="3">
    <source>
        <dbReference type="EMBL" id="CEP26769.1"/>
    </source>
</evidence>
<dbReference type="KEGG" id="pfre:RM25_1258"/>
<keyword evidence="1" id="KW-0233">DNA recombination</keyword>
<proteinExistence type="predicted"/>
<reference evidence="3" key="1">
    <citation type="submission" date="2014-08" db="EMBL/GenBank/DDBJ databases">
        <authorList>
            <person name="Falentin Helene"/>
        </authorList>
    </citation>
    <scope>NUCLEOTIDE SEQUENCE</scope>
</reference>
<dbReference type="PROSITE" id="PS51898">
    <property type="entry name" value="TYR_RECOMBINASE"/>
    <property type="match status" value="1"/>
</dbReference>
<accession>A0A068VRA6</accession>
<dbReference type="SUPFAM" id="SSF56349">
    <property type="entry name" value="DNA breaking-rejoining enzymes"/>
    <property type="match status" value="1"/>
</dbReference>
<dbReference type="PATRIC" id="fig|66712.6.peg.1287"/>
<dbReference type="Gene3D" id="1.10.443.10">
    <property type="entry name" value="Intergrase catalytic core"/>
    <property type="match status" value="1"/>
</dbReference>
<gene>
    <name evidence="3" type="primary">int</name>
    <name evidence="3" type="ORF">PFCIRM138_09825</name>
</gene>
<dbReference type="GO" id="GO:0006310">
    <property type="term" value="P:DNA recombination"/>
    <property type="evidence" value="ECO:0007669"/>
    <property type="project" value="UniProtKB-KW"/>
</dbReference>
<dbReference type="GO" id="GO:0003677">
    <property type="term" value="F:DNA binding"/>
    <property type="evidence" value="ECO:0007669"/>
    <property type="project" value="InterPro"/>
</dbReference>
<evidence type="ECO:0000256" key="1">
    <source>
        <dbReference type="ARBA" id="ARBA00023172"/>
    </source>
</evidence>
<dbReference type="RefSeq" id="WP_013160822.1">
    <property type="nucleotide sequence ID" value="NZ_CP010341.1"/>
</dbReference>
<sequence>MSTSHGASPGSLIPLAPGPSVPRTFAPAPRLLPRSVRVAGSPVTILTDRAGTPTPLERTPRPFTRAELEVAWVQWSALDPRLADTVLVLAHTALRWDEARALTVDDLVPHAHQIIVRAHCPGRVRRPLAPALHRRVPVSLRIRQALRRLASTPGPRGLVFTDPDGAPLRRATVRRVLDWYHTAPGHGLADLPATAAQLWADDGTPRAVVAEWSGRPAWSSRPRG</sequence>
<organism evidence="3">
    <name type="scientific">Propionibacterium freudenreichii subsp. freudenreichii</name>
    <dbReference type="NCBI Taxonomy" id="66712"/>
    <lineage>
        <taxon>Bacteria</taxon>
        <taxon>Bacillati</taxon>
        <taxon>Actinomycetota</taxon>
        <taxon>Actinomycetes</taxon>
        <taxon>Propionibacteriales</taxon>
        <taxon>Propionibacteriaceae</taxon>
        <taxon>Propionibacterium</taxon>
    </lineage>
</organism>
<dbReference type="GO" id="GO:0015074">
    <property type="term" value="P:DNA integration"/>
    <property type="evidence" value="ECO:0007669"/>
    <property type="project" value="InterPro"/>
</dbReference>